<dbReference type="InterPro" id="IPR027843">
    <property type="entry name" value="DUF4440"/>
</dbReference>
<protein>
    <submittedName>
        <fullName evidence="2">Nuclear transport factor 2 family protein</fullName>
    </submittedName>
</protein>
<dbReference type="Pfam" id="PF14534">
    <property type="entry name" value="DUF4440"/>
    <property type="match status" value="1"/>
</dbReference>
<dbReference type="EMBL" id="CP120997">
    <property type="protein sequence ID" value="WLQ36998.1"/>
    <property type="molecule type" value="Genomic_DNA"/>
</dbReference>
<feature type="domain" description="DUF4440" evidence="1">
    <location>
        <begin position="15"/>
        <end position="111"/>
    </location>
</feature>
<sequence length="142" mass="15313">MTEPAVGVAAAIEGELRLLDPAVRASADLLDQVLHPDYHEVDTTGRLWDRSTVINTLTSGRAPRPGQLTASRMHGVHLADELVHLTFDTEARGRRAHRSSLWRLTEAGWLLFYHQATLFDAAPDVSDGASAGHGPSSGRPSG</sequence>
<accession>A0ABY9HR07</accession>
<evidence type="ECO:0000313" key="3">
    <source>
        <dbReference type="Proteomes" id="UP001239522"/>
    </source>
</evidence>
<evidence type="ECO:0000259" key="1">
    <source>
        <dbReference type="Pfam" id="PF14534"/>
    </source>
</evidence>
<keyword evidence="3" id="KW-1185">Reference proteome</keyword>
<proteinExistence type="predicted"/>
<dbReference type="Proteomes" id="UP001239522">
    <property type="component" value="Chromosome"/>
</dbReference>
<evidence type="ECO:0000313" key="2">
    <source>
        <dbReference type="EMBL" id="WLQ36998.1"/>
    </source>
</evidence>
<organism evidence="2 3">
    <name type="scientific">Streptomyces castrisilvae</name>
    <dbReference type="NCBI Taxonomy" id="3033811"/>
    <lineage>
        <taxon>Bacteria</taxon>
        <taxon>Bacillati</taxon>
        <taxon>Actinomycetota</taxon>
        <taxon>Actinomycetes</taxon>
        <taxon>Kitasatosporales</taxon>
        <taxon>Streptomycetaceae</taxon>
        <taxon>Streptomyces</taxon>
    </lineage>
</organism>
<dbReference type="InterPro" id="IPR032710">
    <property type="entry name" value="NTF2-like_dom_sf"/>
</dbReference>
<reference evidence="2 3" key="1">
    <citation type="submission" date="2023-03" db="EMBL/GenBank/DDBJ databases">
        <title>Isolation and description of six Streptomyces strains from soil environments, able to metabolize different microbial glucans.</title>
        <authorList>
            <person name="Widen T."/>
            <person name="Larsbrink J."/>
        </authorList>
    </citation>
    <scope>NUCLEOTIDE SEQUENCE [LARGE SCALE GENOMIC DNA]</scope>
    <source>
        <strain evidence="2 3">Mut1</strain>
    </source>
</reference>
<name>A0ABY9HR07_9ACTN</name>
<dbReference type="RefSeq" id="WP_306058812.1">
    <property type="nucleotide sequence ID" value="NZ_CP120997.1"/>
</dbReference>
<gene>
    <name evidence="2" type="ORF">P8A18_27775</name>
</gene>
<dbReference type="Gene3D" id="3.10.450.50">
    <property type="match status" value="1"/>
</dbReference>
<dbReference type="SUPFAM" id="SSF54427">
    <property type="entry name" value="NTF2-like"/>
    <property type="match status" value="1"/>
</dbReference>